<gene>
    <name evidence="2" type="ORF">BZL29_1634</name>
</gene>
<protein>
    <submittedName>
        <fullName evidence="2">Uncharacterized protein</fullName>
    </submittedName>
</protein>
<dbReference type="Proteomes" id="UP000188532">
    <property type="component" value="Unassembled WGS sequence"/>
</dbReference>
<sequence length="170" mass="18476">MELGSLRPFSDVAGRHAVRLDNSSPKRNDLANRLKDAGCDVTTSGADWLSIGDFTPPNAPDGPLGRRVPSSLGRPRNRLDAQYLHRTSGSDRIQLINRSGQDVFDLNSPNAKDFRGRLDGFPVKRLPASKSVSLLALQVSGAPDTFDLVVTGRTEDGEQFTETLFLDLNG</sequence>
<accession>A0A1V3XYG9</accession>
<evidence type="ECO:0000313" key="3">
    <source>
        <dbReference type="Proteomes" id="UP000188532"/>
    </source>
</evidence>
<comment type="caution">
    <text evidence="2">The sequence shown here is derived from an EMBL/GenBank/DDBJ whole genome shotgun (WGS) entry which is preliminary data.</text>
</comment>
<proteinExistence type="predicted"/>
<reference evidence="2 3" key="1">
    <citation type="submission" date="2017-02" db="EMBL/GenBank/DDBJ databases">
        <title>Complete genome sequences of Mycobacterium kansasii strains isolated from rhesus macaques.</title>
        <authorList>
            <person name="Panda A."/>
            <person name="Nagaraj S."/>
            <person name="Zhao X."/>
            <person name="Tettelin H."/>
            <person name="Detolla L.J."/>
        </authorList>
    </citation>
    <scope>NUCLEOTIDE SEQUENCE [LARGE SCALE GENOMIC DNA]</scope>
    <source>
        <strain evidence="2 3">11-3469</strain>
    </source>
</reference>
<organism evidence="2 3">
    <name type="scientific">Mycobacterium kansasii</name>
    <dbReference type="NCBI Taxonomy" id="1768"/>
    <lineage>
        <taxon>Bacteria</taxon>
        <taxon>Bacillati</taxon>
        <taxon>Actinomycetota</taxon>
        <taxon>Actinomycetes</taxon>
        <taxon>Mycobacteriales</taxon>
        <taxon>Mycobacteriaceae</taxon>
        <taxon>Mycobacterium</taxon>
    </lineage>
</organism>
<evidence type="ECO:0000313" key="2">
    <source>
        <dbReference type="EMBL" id="OOK84080.1"/>
    </source>
</evidence>
<feature type="region of interest" description="Disordered" evidence="1">
    <location>
        <begin position="53"/>
        <end position="75"/>
    </location>
</feature>
<dbReference type="EMBL" id="MVBN01000001">
    <property type="protein sequence ID" value="OOK84080.1"/>
    <property type="molecule type" value="Genomic_DNA"/>
</dbReference>
<name>A0A1V3XYG9_MYCKA</name>
<dbReference type="AlphaFoldDB" id="A0A1V3XYG9"/>
<evidence type="ECO:0000256" key="1">
    <source>
        <dbReference type="SAM" id="MobiDB-lite"/>
    </source>
</evidence>